<dbReference type="RefSeq" id="WP_343056444.1">
    <property type="nucleotide sequence ID" value="NZ_JACIDW010000001.1"/>
</dbReference>
<dbReference type="AlphaFoldDB" id="A0A7W6CNZ4"/>
<dbReference type="Gene3D" id="6.10.250.730">
    <property type="match status" value="1"/>
</dbReference>
<comment type="caution">
    <text evidence="1">The sequence shown here is derived from an EMBL/GenBank/DDBJ whole genome shotgun (WGS) entry which is preliminary data.</text>
</comment>
<dbReference type="Proteomes" id="UP000582090">
    <property type="component" value="Unassembled WGS sequence"/>
</dbReference>
<name>A0A7W6CNZ4_9HYPH</name>
<dbReference type="EMBL" id="JACIDW010000001">
    <property type="protein sequence ID" value="MBB3962598.1"/>
    <property type="molecule type" value="Genomic_DNA"/>
</dbReference>
<reference evidence="1 2" key="1">
    <citation type="submission" date="2020-08" db="EMBL/GenBank/DDBJ databases">
        <title>Genomic Encyclopedia of Type Strains, Phase IV (KMG-IV): sequencing the most valuable type-strain genomes for metagenomic binning, comparative biology and taxonomic classification.</title>
        <authorList>
            <person name="Goeker M."/>
        </authorList>
    </citation>
    <scope>NUCLEOTIDE SEQUENCE [LARGE SCALE GENOMIC DNA]</scope>
    <source>
        <strain evidence="1 2">DSM 26575</strain>
    </source>
</reference>
<keyword evidence="2" id="KW-1185">Reference proteome</keyword>
<evidence type="ECO:0008006" key="3">
    <source>
        <dbReference type="Google" id="ProtNLM"/>
    </source>
</evidence>
<proteinExistence type="predicted"/>
<accession>A0A7W6CNZ4</accession>
<dbReference type="Pfam" id="PF06169">
    <property type="entry name" value="DUF982"/>
    <property type="match status" value="1"/>
</dbReference>
<sequence>MTNTSEAATALNTAWPISRGRSLKTAKRTCQQVLSGKRPPSEARNAFIAAAVEANVYVKER</sequence>
<gene>
    <name evidence="1" type="ORF">GGQ67_000216</name>
</gene>
<protein>
    <recommendedName>
        <fullName evidence="3">DUF982 domain-containing protein</fullName>
    </recommendedName>
</protein>
<evidence type="ECO:0000313" key="2">
    <source>
        <dbReference type="Proteomes" id="UP000582090"/>
    </source>
</evidence>
<organism evidence="1 2">
    <name type="scientific">Rhizobium metallidurans</name>
    <dbReference type="NCBI Taxonomy" id="1265931"/>
    <lineage>
        <taxon>Bacteria</taxon>
        <taxon>Pseudomonadati</taxon>
        <taxon>Pseudomonadota</taxon>
        <taxon>Alphaproteobacteria</taxon>
        <taxon>Hyphomicrobiales</taxon>
        <taxon>Rhizobiaceae</taxon>
        <taxon>Rhizobium/Agrobacterium group</taxon>
        <taxon>Rhizobium</taxon>
    </lineage>
</organism>
<dbReference type="InterPro" id="IPR010385">
    <property type="entry name" value="DUF982"/>
</dbReference>
<evidence type="ECO:0000313" key="1">
    <source>
        <dbReference type="EMBL" id="MBB3962598.1"/>
    </source>
</evidence>